<evidence type="ECO:0000256" key="1">
    <source>
        <dbReference type="SAM" id="MobiDB-lite"/>
    </source>
</evidence>
<dbReference type="AlphaFoldDB" id="A0A8S9VFF4"/>
<organism evidence="2 3">
    <name type="scientific">Phytophthora infestans</name>
    <name type="common">Potato late blight agent</name>
    <name type="synonym">Botrytis infestans</name>
    <dbReference type="NCBI Taxonomy" id="4787"/>
    <lineage>
        <taxon>Eukaryota</taxon>
        <taxon>Sar</taxon>
        <taxon>Stramenopiles</taxon>
        <taxon>Oomycota</taxon>
        <taxon>Peronosporomycetes</taxon>
        <taxon>Peronosporales</taxon>
        <taxon>Peronosporaceae</taxon>
        <taxon>Phytophthora</taxon>
    </lineage>
</organism>
<dbReference type="EMBL" id="JAACNO010000094">
    <property type="protein sequence ID" value="KAF4150194.1"/>
    <property type="molecule type" value="Genomic_DNA"/>
</dbReference>
<evidence type="ECO:0000313" key="2">
    <source>
        <dbReference type="EMBL" id="KAF4150194.1"/>
    </source>
</evidence>
<feature type="compositionally biased region" description="Basic and acidic residues" evidence="1">
    <location>
        <begin position="225"/>
        <end position="252"/>
    </location>
</feature>
<evidence type="ECO:0000313" key="3">
    <source>
        <dbReference type="Proteomes" id="UP000704712"/>
    </source>
</evidence>
<feature type="region of interest" description="Disordered" evidence="1">
    <location>
        <begin position="225"/>
        <end position="306"/>
    </location>
</feature>
<feature type="region of interest" description="Disordered" evidence="1">
    <location>
        <begin position="158"/>
        <end position="193"/>
    </location>
</feature>
<dbReference type="Proteomes" id="UP000704712">
    <property type="component" value="Unassembled WGS sequence"/>
</dbReference>
<accession>A0A8S9VFF4</accession>
<protein>
    <submittedName>
        <fullName evidence="2">Uncharacterized protein</fullName>
    </submittedName>
</protein>
<sequence length="385" mass="42467">MSDSSSDNRYRPANLNNQIITATTKVMGKHTDQKVATEEEFFKLEQVLNETADETANCLKLLKKHLSDYDSRNGNQSRNMAASFMRTDMRNAKDTASDLKHVAHEINRNQKPSKTEIASARNMMDSTARAIETLKTTARNYDRENKQRMGVKGRVDAAVGGRNNKGMGDNRGLHGTGEMHNAREDDRGYFGKNENERREDRGFVGMNESGADRGFVGKIENEHGEDRGFVGKNERGEDRGLFGKNNDERGEDGGFLGNTSASCGGVLDKNREEGNAHGGMLGGVRNEGHHSGALGGNKDDNGGVMGSSETVETLVRKILRDHFSLSALDHQIKAAEKSLSPSLMERAKEKMHAVKEKIKGDKSEPVHEGHGYPHEGHHHQQTAMP</sequence>
<reference evidence="2" key="1">
    <citation type="submission" date="2020-03" db="EMBL/GenBank/DDBJ databases">
        <title>Hybrid Assembly of Korean Phytophthora infestans isolates.</title>
        <authorList>
            <person name="Prokchorchik M."/>
            <person name="Lee Y."/>
            <person name="Seo J."/>
            <person name="Cho J.-H."/>
            <person name="Park Y.-E."/>
            <person name="Jang D.-C."/>
            <person name="Im J.-S."/>
            <person name="Choi J.-G."/>
            <person name="Park H.-J."/>
            <person name="Lee G.-B."/>
            <person name="Lee Y.-G."/>
            <person name="Hong S.-Y."/>
            <person name="Cho K."/>
            <person name="Sohn K.H."/>
        </authorList>
    </citation>
    <scope>NUCLEOTIDE SEQUENCE</scope>
    <source>
        <strain evidence="2">KR_2_A2</strain>
    </source>
</reference>
<comment type="caution">
    <text evidence="2">The sequence shown here is derived from an EMBL/GenBank/DDBJ whole genome shotgun (WGS) entry which is preliminary data.</text>
</comment>
<name>A0A8S9VFF4_PHYIN</name>
<proteinExistence type="predicted"/>
<feature type="region of interest" description="Disordered" evidence="1">
    <location>
        <begin position="339"/>
        <end position="385"/>
    </location>
</feature>
<feature type="compositionally biased region" description="Basic residues" evidence="1">
    <location>
        <begin position="376"/>
        <end position="385"/>
    </location>
</feature>
<feature type="compositionally biased region" description="Basic and acidic residues" evidence="1">
    <location>
        <begin position="180"/>
        <end position="193"/>
    </location>
</feature>
<gene>
    <name evidence="2" type="ORF">GN958_ATG00615</name>
</gene>
<feature type="compositionally biased region" description="Basic and acidic residues" evidence="1">
    <location>
        <begin position="345"/>
        <end position="375"/>
    </location>
</feature>